<feature type="domain" description="HTH cro/C1-type" evidence="5">
    <location>
        <begin position="11"/>
        <end position="52"/>
    </location>
</feature>
<dbReference type="RefSeq" id="WP_307200693.1">
    <property type="nucleotide sequence ID" value="NZ_JAUSSU010000001.1"/>
</dbReference>
<evidence type="ECO:0000256" key="3">
    <source>
        <dbReference type="ARBA" id="ARBA00023163"/>
    </source>
</evidence>
<evidence type="ECO:0000313" key="7">
    <source>
        <dbReference type="Proteomes" id="UP001229346"/>
    </source>
</evidence>
<dbReference type="Pfam" id="PF13377">
    <property type="entry name" value="Peripla_BP_3"/>
    <property type="match status" value="1"/>
</dbReference>
<proteinExistence type="predicted"/>
<dbReference type="PANTHER" id="PTHR30146:SF109">
    <property type="entry name" value="HTH-TYPE TRANSCRIPTIONAL REGULATOR GALS"/>
    <property type="match status" value="1"/>
</dbReference>
<name>A0ABT9TXA1_PAEHA</name>
<dbReference type="SUPFAM" id="SSF47413">
    <property type="entry name" value="lambda repressor-like DNA-binding domains"/>
    <property type="match status" value="1"/>
</dbReference>
<dbReference type="CDD" id="cd01392">
    <property type="entry name" value="HTH_LacI"/>
    <property type="match status" value="1"/>
</dbReference>
<dbReference type="EMBL" id="JAUSSU010000001">
    <property type="protein sequence ID" value="MDQ0111070.1"/>
    <property type="molecule type" value="Genomic_DNA"/>
</dbReference>
<dbReference type="SMART" id="SM00354">
    <property type="entry name" value="HTH_LACI"/>
    <property type="match status" value="1"/>
</dbReference>
<dbReference type="Pfam" id="PF00356">
    <property type="entry name" value="LacI"/>
    <property type="match status" value="1"/>
</dbReference>
<dbReference type="PROSITE" id="PS50943">
    <property type="entry name" value="HTH_CROC1"/>
    <property type="match status" value="1"/>
</dbReference>
<dbReference type="InterPro" id="IPR000843">
    <property type="entry name" value="HTH_LacI"/>
</dbReference>
<dbReference type="InterPro" id="IPR010982">
    <property type="entry name" value="Lambda_DNA-bd_dom_sf"/>
</dbReference>
<dbReference type="InterPro" id="IPR028082">
    <property type="entry name" value="Peripla_BP_I"/>
</dbReference>
<dbReference type="Gene3D" id="1.10.260.40">
    <property type="entry name" value="lambda repressor-like DNA-binding domains"/>
    <property type="match status" value="1"/>
</dbReference>
<dbReference type="InterPro" id="IPR046335">
    <property type="entry name" value="LacI/GalR-like_sensor"/>
</dbReference>
<evidence type="ECO:0000256" key="1">
    <source>
        <dbReference type="ARBA" id="ARBA00023015"/>
    </source>
</evidence>
<feature type="domain" description="HTH lacI-type" evidence="4">
    <location>
        <begin position="8"/>
        <end position="62"/>
    </location>
</feature>
<keyword evidence="7" id="KW-1185">Reference proteome</keyword>
<evidence type="ECO:0000259" key="4">
    <source>
        <dbReference type="PROSITE" id="PS50932"/>
    </source>
</evidence>
<keyword evidence="1" id="KW-0805">Transcription regulation</keyword>
<evidence type="ECO:0000256" key="2">
    <source>
        <dbReference type="ARBA" id="ARBA00023125"/>
    </source>
</evidence>
<keyword evidence="2" id="KW-0238">DNA-binding</keyword>
<dbReference type="CDD" id="cd06267">
    <property type="entry name" value="PBP1_LacI_sugar_binding-like"/>
    <property type="match status" value="1"/>
</dbReference>
<evidence type="ECO:0000259" key="5">
    <source>
        <dbReference type="PROSITE" id="PS50943"/>
    </source>
</evidence>
<dbReference type="PANTHER" id="PTHR30146">
    <property type="entry name" value="LACI-RELATED TRANSCRIPTIONAL REPRESSOR"/>
    <property type="match status" value="1"/>
</dbReference>
<dbReference type="Proteomes" id="UP001229346">
    <property type="component" value="Unassembled WGS sequence"/>
</dbReference>
<reference evidence="6 7" key="1">
    <citation type="submission" date="2023-07" db="EMBL/GenBank/DDBJ databases">
        <title>Sorghum-associated microbial communities from plants grown in Nebraska, USA.</title>
        <authorList>
            <person name="Schachtman D."/>
        </authorList>
    </citation>
    <scope>NUCLEOTIDE SEQUENCE [LARGE SCALE GENOMIC DNA]</scope>
    <source>
        <strain evidence="6 7">CC482</strain>
    </source>
</reference>
<organism evidence="6 7">
    <name type="scientific">Paenibacillus harenae</name>
    <dbReference type="NCBI Taxonomy" id="306543"/>
    <lineage>
        <taxon>Bacteria</taxon>
        <taxon>Bacillati</taxon>
        <taxon>Bacillota</taxon>
        <taxon>Bacilli</taxon>
        <taxon>Bacillales</taxon>
        <taxon>Paenibacillaceae</taxon>
        <taxon>Paenibacillus</taxon>
    </lineage>
</organism>
<evidence type="ECO:0000313" key="6">
    <source>
        <dbReference type="EMBL" id="MDQ0111070.1"/>
    </source>
</evidence>
<dbReference type="PROSITE" id="PS50932">
    <property type="entry name" value="HTH_LACI_2"/>
    <property type="match status" value="1"/>
</dbReference>
<dbReference type="SUPFAM" id="SSF53822">
    <property type="entry name" value="Periplasmic binding protein-like I"/>
    <property type="match status" value="1"/>
</dbReference>
<accession>A0ABT9TXA1</accession>
<sequence>MSKLGKEMNSTEIARLAGVSRSTVSRVINNYSNVPERTKQKVLQVIEQYNYFPNLSAQVLAGKKTRTIGLFMIDSGDVSSDLISSLLLAKVIESASRHGYFVLTHIVRDPKRQDEARAVKECFYQRRIDGGIFIGAANEEPIIEELIAEGFMVAIVDQHVTGRRETNRLVFNFDNEAGVGMVIDYLASLGHTRIGMIKGDMLRYSGPSKWNGFKSAMKRNRLPIVQQWIMPGDFHEQSGYAAIKELLKFGNELPTAIFAANDSVAFGAIRALEEAGLRVPDDISVAGFDDHSLSARFNPPLTTVRVDFSAMMDELTRTLIDGIENGSESSMQIVTPTSLIVRESCRAPSSS</sequence>
<comment type="caution">
    <text evidence="6">The sequence shown here is derived from an EMBL/GenBank/DDBJ whole genome shotgun (WGS) entry which is preliminary data.</text>
</comment>
<keyword evidence="3" id="KW-0804">Transcription</keyword>
<gene>
    <name evidence="6" type="ORF">J2T15_000486</name>
</gene>
<dbReference type="Gene3D" id="3.40.50.2300">
    <property type="match status" value="2"/>
</dbReference>
<dbReference type="InterPro" id="IPR001387">
    <property type="entry name" value="Cro/C1-type_HTH"/>
</dbReference>
<protein>
    <submittedName>
        <fullName evidence="6">LacI family transcriptional regulator</fullName>
    </submittedName>
</protein>